<evidence type="ECO:0000256" key="5">
    <source>
        <dbReference type="ARBA" id="ARBA00022989"/>
    </source>
</evidence>
<feature type="transmembrane region" description="Helical" evidence="7">
    <location>
        <begin position="15"/>
        <end position="38"/>
    </location>
</feature>
<dbReference type="NCBIfam" id="NF011307">
    <property type="entry name" value="PRK14716.1-5"/>
    <property type="match status" value="1"/>
</dbReference>
<keyword evidence="2" id="KW-0328">Glycosyltransferase</keyword>
<dbReference type="Pfam" id="PF13641">
    <property type="entry name" value="Glyco_tranf_2_3"/>
    <property type="match status" value="1"/>
</dbReference>
<evidence type="ECO:0000256" key="3">
    <source>
        <dbReference type="ARBA" id="ARBA00022679"/>
    </source>
</evidence>
<proteinExistence type="predicted"/>
<evidence type="ECO:0000256" key="6">
    <source>
        <dbReference type="ARBA" id="ARBA00023136"/>
    </source>
</evidence>
<dbReference type="AlphaFoldDB" id="A0A840F908"/>
<feature type="transmembrane region" description="Helical" evidence="7">
    <location>
        <begin position="340"/>
        <end position="361"/>
    </location>
</feature>
<keyword evidence="4 7" id="KW-0812">Transmembrane</keyword>
<keyword evidence="3" id="KW-0808">Transferase</keyword>
<keyword evidence="9" id="KW-1185">Reference proteome</keyword>
<dbReference type="GO" id="GO:0016020">
    <property type="term" value="C:membrane"/>
    <property type="evidence" value="ECO:0007669"/>
    <property type="project" value="UniProtKB-SubCell"/>
</dbReference>
<reference evidence="8 9" key="1">
    <citation type="submission" date="2020-08" db="EMBL/GenBank/DDBJ databases">
        <title>Genomic Encyclopedia of Type Strains, Phase IV (KMG-IV): sequencing the most valuable type-strain genomes for metagenomic binning, comparative biology and taxonomic classification.</title>
        <authorList>
            <person name="Goeker M."/>
        </authorList>
    </citation>
    <scope>NUCLEOTIDE SEQUENCE [LARGE SCALE GENOMIC DNA]</scope>
    <source>
        <strain evidence="8 9">YC6723</strain>
    </source>
</reference>
<comment type="subcellular location">
    <subcellularLocation>
        <location evidence="1">Membrane</location>
        <topology evidence="1">Multi-pass membrane protein</topology>
    </subcellularLocation>
</comment>
<evidence type="ECO:0000313" key="8">
    <source>
        <dbReference type="EMBL" id="MBB4152284.1"/>
    </source>
</evidence>
<sequence>MDGLVLFDALTRETMLFAATGFLIGGLDDLIVDIVYIVRRIVDKKARRQRLADIPMPSTPGRMAVLVGAWDEAAVIGQMIAAALARLDHPDYRLYIGLYPNDRATIDAAASVAGHDSRVRLVIGERDGPTTKADNLNTLWRALIADDACEGRATKAVVIHDAEDVVHPAELRLFDALIGEHAVVQLPVLPLVVPGSPLISGHYADEFATSHSSQMVVRTAIAAAMPLAGTGCAIAVPMLAAIAAERGGDPFDAASLTEDYELGLRIAECGGRGVFARVEDGDGELIAIRAYFPATIAAATRQKARWMTGIALAGWDRTGWARAGAVADHWMRMRDRRGPLAVLVLAVAYAAMLLWGMQPIVHWAVGVPTGGDALAQWLMSVTTALLVWRLALRVAFTWRCYGWRQGMLALPRFVVGNIIALMAAPRAMARYWVILRGGLPQWDKTQHAFPALDGTTR</sequence>
<dbReference type="Gene3D" id="3.90.550.10">
    <property type="entry name" value="Spore Coat Polysaccharide Biosynthesis Protein SpsA, Chain A"/>
    <property type="match status" value="1"/>
</dbReference>
<accession>A0A840F908</accession>
<keyword evidence="5 7" id="KW-1133">Transmembrane helix</keyword>
<evidence type="ECO:0000256" key="1">
    <source>
        <dbReference type="ARBA" id="ARBA00004141"/>
    </source>
</evidence>
<evidence type="ECO:0000256" key="4">
    <source>
        <dbReference type="ARBA" id="ARBA00022692"/>
    </source>
</evidence>
<dbReference type="RefSeq" id="WP_183981810.1">
    <property type="nucleotide sequence ID" value="NZ_JACIEV010000001.1"/>
</dbReference>
<dbReference type="SUPFAM" id="SSF53448">
    <property type="entry name" value="Nucleotide-diphospho-sugar transferases"/>
    <property type="match status" value="1"/>
</dbReference>
<dbReference type="EMBL" id="JACIEV010000001">
    <property type="protein sequence ID" value="MBB4152284.1"/>
    <property type="molecule type" value="Genomic_DNA"/>
</dbReference>
<comment type="caution">
    <text evidence="8">The sequence shown here is derived from an EMBL/GenBank/DDBJ whole genome shotgun (WGS) entry which is preliminary data.</text>
</comment>
<protein>
    <submittedName>
        <fullName evidence="8">Adsorption protein B</fullName>
    </submittedName>
</protein>
<evidence type="ECO:0000313" key="9">
    <source>
        <dbReference type="Proteomes" id="UP000529795"/>
    </source>
</evidence>
<organism evidence="8 9">
    <name type="scientific">Sphingomonas jinjuensis</name>
    <dbReference type="NCBI Taxonomy" id="535907"/>
    <lineage>
        <taxon>Bacteria</taxon>
        <taxon>Pseudomonadati</taxon>
        <taxon>Pseudomonadota</taxon>
        <taxon>Alphaproteobacteria</taxon>
        <taxon>Sphingomonadales</taxon>
        <taxon>Sphingomonadaceae</taxon>
        <taxon>Sphingomonas</taxon>
    </lineage>
</organism>
<dbReference type="Proteomes" id="UP000529795">
    <property type="component" value="Unassembled WGS sequence"/>
</dbReference>
<dbReference type="PANTHER" id="PTHR43867">
    <property type="entry name" value="CELLULOSE SYNTHASE CATALYTIC SUBUNIT A [UDP-FORMING]"/>
    <property type="match status" value="1"/>
</dbReference>
<dbReference type="GO" id="GO:0016757">
    <property type="term" value="F:glycosyltransferase activity"/>
    <property type="evidence" value="ECO:0007669"/>
    <property type="project" value="UniProtKB-KW"/>
</dbReference>
<name>A0A840F908_9SPHN</name>
<feature type="transmembrane region" description="Helical" evidence="7">
    <location>
        <begin position="413"/>
        <end position="433"/>
    </location>
</feature>
<dbReference type="InterPro" id="IPR029044">
    <property type="entry name" value="Nucleotide-diphossugar_trans"/>
</dbReference>
<dbReference type="InterPro" id="IPR050321">
    <property type="entry name" value="Glycosyltr_2/OpgH_subfam"/>
</dbReference>
<gene>
    <name evidence="8" type="ORF">GGQ80_000160</name>
</gene>
<evidence type="ECO:0000256" key="7">
    <source>
        <dbReference type="SAM" id="Phobius"/>
    </source>
</evidence>
<keyword evidence="6 7" id="KW-0472">Membrane</keyword>
<dbReference type="PANTHER" id="PTHR43867:SF2">
    <property type="entry name" value="CELLULOSE SYNTHASE CATALYTIC SUBUNIT A [UDP-FORMING]"/>
    <property type="match status" value="1"/>
</dbReference>
<feature type="transmembrane region" description="Helical" evidence="7">
    <location>
        <begin position="373"/>
        <end position="392"/>
    </location>
</feature>
<evidence type="ECO:0000256" key="2">
    <source>
        <dbReference type="ARBA" id="ARBA00022676"/>
    </source>
</evidence>